<proteinExistence type="predicted"/>
<keyword evidence="5" id="KW-1185">Reference proteome</keyword>
<dbReference type="AlphaFoldDB" id="A6GA40"/>
<dbReference type="SUPFAM" id="SSF51735">
    <property type="entry name" value="NAD(P)-binding Rossmann-fold domains"/>
    <property type="match status" value="1"/>
</dbReference>
<dbReference type="SUPFAM" id="SSF50129">
    <property type="entry name" value="GroES-like"/>
    <property type="match status" value="1"/>
</dbReference>
<dbReference type="PANTHER" id="PTHR48106">
    <property type="entry name" value="QUINONE OXIDOREDUCTASE PIG3-RELATED"/>
    <property type="match status" value="1"/>
</dbReference>
<evidence type="ECO:0000256" key="2">
    <source>
        <dbReference type="ARBA" id="ARBA00023002"/>
    </source>
</evidence>
<dbReference type="STRING" id="391625.PPSIR1_17375"/>
<reference evidence="4 5" key="1">
    <citation type="submission" date="2007-06" db="EMBL/GenBank/DDBJ databases">
        <authorList>
            <person name="Shimkets L."/>
            <person name="Ferriera S."/>
            <person name="Johnson J."/>
            <person name="Kravitz S."/>
            <person name="Beeson K."/>
            <person name="Sutton G."/>
            <person name="Rogers Y.-H."/>
            <person name="Friedman R."/>
            <person name="Frazier M."/>
            <person name="Venter J.C."/>
        </authorList>
    </citation>
    <scope>NUCLEOTIDE SEQUENCE [LARGE SCALE GENOMIC DNA]</scope>
    <source>
        <strain evidence="4 5">SIR-1</strain>
    </source>
</reference>
<keyword evidence="2" id="KW-0560">Oxidoreductase</keyword>
<evidence type="ECO:0000313" key="4">
    <source>
        <dbReference type="EMBL" id="EDM77253.1"/>
    </source>
</evidence>
<dbReference type="CDD" id="cd08291">
    <property type="entry name" value="ETR_like_1"/>
    <property type="match status" value="1"/>
</dbReference>
<evidence type="ECO:0000256" key="1">
    <source>
        <dbReference type="ARBA" id="ARBA00022857"/>
    </source>
</evidence>
<accession>A6GA40</accession>
<sequence>MQVWTMAITGKQLFTTLEADGSLTLELDEVTVPEPQDNQVVVQMEAAPINPSDLAILTSKADFENAEYAPGRVVAKLDEPWLSGLRGRHGQRLVAGNEGAGVVVATGDAPMAKALMGQRVACVPGHAFSQYALAQAHLCLPLGEHSSEAGASAFVNPMTALGFVETAKAEGHGAILHLAAASNLGQMLNRVCQEDGMKLVNIVRRESQVELLRSQGAEYVVNSSDEDFMAQLRAAIDATGAFLGFDPIGGGTMTDACLAAMEQVAASKMSEYSRYGSTQDKKMYMYGRLDLNPTILTPRYGLQWTISGWLLTPFLQRAGLPTLIAMRQRVLENLGTTFASSYKARVSLEQMLTKEAILDYQQMKTGEKYLVTPQA</sequence>
<comment type="caution">
    <text evidence="4">The sequence shown here is derived from an EMBL/GenBank/DDBJ whole genome shotgun (WGS) entry which is preliminary data.</text>
</comment>
<dbReference type="InterPro" id="IPR011032">
    <property type="entry name" value="GroES-like_sf"/>
</dbReference>
<dbReference type="InterPro" id="IPR020843">
    <property type="entry name" value="ER"/>
</dbReference>
<dbReference type="GO" id="GO:0016651">
    <property type="term" value="F:oxidoreductase activity, acting on NAD(P)H"/>
    <property type="evidence" value="ECO:0007669"/>
    <property type="project" value="TreeGrafter"/>
</dbReference>
<dbReference type="Gene3D" id="3.40.50.720">
    <property type="entry name" value="NAD(P)-binding Rossmann-like Domain"/>
    <property type="match status" value="1"/>
</dbReference>
<organism evidence="4 5">
    <name type="scientific">Plesiocystis pacifica SIR-1</name>
    <dbReference type="NCBI Taxonomy" id="391625"/>
    <lineage>
        <taxon>Bacteria</taxon>
        <taxon>Pseudomonadati</taxon>
        <taxon>Myxococcota</taxon>
        <taxon>Polyangia</taxon>
        <taxon>Nannocystales</taxon>
        <taxon>Nannocystaceae</taxon>
        <taxon>Plesiocystis</taxon>
    </lineage>
</organism>
<feature type="domain" description="Enoyl reductase (ER)" evidence="3">
    <location>
        <begin position="21"/>
        <end position="358"/>
    </location>
</feature>
<dbReference type="Gene3D" id="3.90.180.10">
    <property type="entry name" value="Medium-chain alcohol dehydrogenases, catalytic domain"/>
    <property type="match status" value="1"/>
</dbReference>
<dbReference type="Proteomes" id="UP000005801">
    <property type="component" value="Unassembled WGS sequence"/>
</dbReference>
<gene>
    <name evidence="4" type="ORF">PPSIR1_17375</name>
</gene>
<protein>
    <submittedName>
        <fullName evidence="4">Putative NADH oxidoreductase</fullName>
    </submittedName>
</protein>
<dbReference type="GO" id="GO:0070402">
    <property type="term" value="F:NADPH binding"/>
    <property type="evidence" value="ECO:0007669"/>
    <property type="project" value="TreeGrafter"/>
</dbReference>
<dbReference type="EMBL" id="ABCS01000049">
    <property type="protein sequence ID" value="EDM77253.1"/>
    <property type="molecule type" value="Genomic_DNA"/>
</dbReference>
<evidence type="ECO:0000259" key="3">
    <source>
        <dbReference type="SMART" id="SM00829"/>
    </source>
</evidence>
<evidence type="ECO:0000313" key="5">
    <source>
        <dbReference type="Proteomes" id="UP000005801"/>
    </source>
</evidence>
<name>A6GA40_9BACT</name>
<dbReference type="PANTHER" id="PTHR48106:SF18">
    <property type="entry name" value="QUINONE OXIDOREDUCTASE PIG3"/>
    <property type="match status" value="1"/>
</dbReference>
<dbReference type="eggNOG" id="COG0604">
    <property type="taxonomic scope" value="Bacteria"/>
</dbReference>
<dbReference type="SMART" id="SM00829">
    <property type="entry name" value="PKS_ER"/>
    <property type="match status" value="1"/>
</dbReference>
<keyword evidence="1" id="KW-0521">NADP</keyword>
<dbReference type="Pfam" id="PF08240">
    <property type="entry name" value="ADH_N"/>
    <property type="match status" value="1"/>
</dbReference>
<dbReference type="InterPro" id="IPR036291">
    <property type="entry name" value="NAD(P)-bd_dom_sf"/>
</dbReference>
<dbReference type="InterPro" id="IPR013154">
    <property type="entry name" value="ADH-like_N"/>
</dbReference>